<dbReference type="OrthoDB" id="269227at2759"/>
<evidence type="ECO:0000256" key="2">
    <source>
        <dbReference type="ARBA" id="ARBA00010790"/>
    </source>
</evidence>
<evidence type="ECO:0000256" key="8">
    <source>
        <dbReference type="SAM" id="SignalP"/>
    </source>
</evidence>
<evidence type="ECO:0000256" key="7">
    <source>
        <dbReference type="RuleBase" id="RU003968"/>
    </source>
</evidence>
<gene>
    <name evidence="11" type="ORF">EVG20_g2726</name>
</gene>
<keyword evidence="3 7" id="KW-0285">Flavoprotein</keyword>
<evidence type="ECO:0000256" key="5">
    <source>
        <dbReference type="PIRSR" id="PIRSR000137-1"/>
    </source>
</evidence>
<accession>A0A4Y9Z6Y9</accession>
<dbReference type="GO" id="GO:0016614">
    <property type="term" value="F:oxidoreductase activity, acting on CH-OH group of donors"/>
    <property type="evidence" value="ECO:0007669"/>
    <property type="project" value="InterPro"/>
</dbReference>
<evidence type="ECO:0000313" key="11">
    <source>
        <dbReference type="EMBL" id="TFY70292.1"/>
    </source>
</evidence>
<dbReference type="SUPFAM" id="SSF54373">
    <property type="entry name" value="FAD-linked reductases, C-terminal domain"/>
    <property type="match status" value="1"/>
</dbReference>
<feature type="active site" description="Proton acceptor" evidence="5">
    <location>
        <position position="539"/>
    </location>
</feature>
<keyword evidence="8" id="KW-0732">Signal</keyword>
<evidence type="ECO:0000256" key="3">
    <source>
        <dbReference type="ARBA" id="ARBA00022630"/>
    </source>
</evidence>
<comment type="cofactor">
    <cofactor evidence="1 6">
        <name>FAD</name>
        <dbReference type="ChEBI" id="CHEBI:57692"/>
    </cofactor>
</comment>
<dbReference type="InterPro" id="IPR036188">
    <property type="entry name" value="FAD/NAD-bd_sf"/>
</dbReference>
<dbReference type="PANTHER" id="PTHR11552:SF147">
    <property type="entry name" value="CHOLINE DEHYDROGENASE, MITOCHONDRIAL"/>
    <property type="match status" value="1"/>
</dbReference>
<dbReference type="InterPro" id="IPR000172">
    <property type="entry name" value="GMC_OxRdtase_N"/>
</dbReference>
<dbReference type="SUPFAM" id="SSF51905">
    <property type="entry name" value="FAD/NAD(P)-binding domain"/>
    <property type="match status" value="1"/>
</dbReference>
<comment type="similarity">
    <text evidence="2 7">Belongs to the GMC oxidoreductase family.</text>
</comment>
<dbReference type="PANTHER" id="PTHR11552">
    <property type="entry name" value="GLUCOSE-METHANOL-CHOLINE GMC OXIDOREDUCTASE"/>
    <property type="match status" value="1"/>
</dbReference>
<dbReference type="Proteomes" id="UP000298327">
    <property type="component" value="Unassembled WGS sequence"/>
</dbReference>
<evidence type="ECO:0000313" key="12">
    <source>
        <dbReference type="Proteomes" id="UP000298327"/>
    </source>
</evidence>
<dbReference type="EMBL" id="SEOQ01000111">
    <property type="protein sequence ID" value="TFY70292.1"/>
    <property type="molecule type" value="Genomic_DNA"/>
</dbReference>
<evidence type="ECO:0000259" key="10">
    <source>
        <dbReference type="PROSITE" id="PS00624"/>
    </source>
</evidence>
<name>A0A4Y9Z6Y9_9AGAM</name>
<dbReference type="STRING" id="205917.A0A4Y9Z6Y9"/>
<feature type="domain" description="Glucose-methanol-choline oxidoreductase N-terminal" evidence="10">
    <location>
        <begin position="284"/>
        <end position="298"/>
    </location>
</feature>
<sequence length="560" mass="59925">MLSRSSTLAAFVFGIVGVLPAAGKLYDSPSQLPSTNNYDYVVIGAGAGGATVAARLSEDSSVKVLLLEAGVNNAGNMGVEIPFLDVTLSPNTAIDWNYTTTSQPGLDGRSVPYPRGKLLGGSTSINFMSYNRGSQSDWDRYARVTGDQGWSWNSMQKYFKKLERLTKPADNHNTAGEVNPSIHGTSGPLAISLGGVSLNIDPLVIGATKGSKEFPFNEDQNDGKMLGIGHEIDPDRERPWNPRLPGRPVRLISISRVIGGALRVTRSGPRFVVNATKEVIVSAGAIGSPQLLLLSGIGPKNELEPLGIKTVVDSPNIGKNFQDHPLLSNSFVVNSTGAVTIDDINRNDSLRAALLQQWTNNRTGDFVIGSPNQLGWDRVPQSVLSHEQDPSSGPDSPHIEFLIFDGFVSFVTAPPAEGHYLTVLTAVVAPAARGTLTLNSTNPFDFPNIDPGLLNSPVDVTTMREAVKAVRRFVAQPSWKGYVLSEYPGLANATTDAQIESYVRANSATIYHPASTIAMGVKGLRVVDASVVPYIPEAHPQGAWYAIAERAADLIKATHH</sequence>
<feature type="active site" description="Proton donor" evidence="5">
    <location>
        <position position="512"/>
    </location>
</feature>
<dbReference type="PIRSF" id="PIRSF000137">
    <property type="entry name" value="Alcohol_oxidase"/>
    <property type="match status" value="1"/>
</dbReference>
<reference evidence="11 12" key="1">
    <citation type="submission" date="2019-02" db="EMBL/GenBank/DDBJ databases">
        <title>Genome sequencing of the rare red list fungi Dentipellis fragilis.</title>
        <authorList>
            <person name="Buettner E."/>
            <person name="Kellner H."/>
        </authorList>
    </citation>
    <scope>NUCLEOTIDE SEQUENCE [LARGE SCALE GENOMIC DNA]</scope>
    <source>
        <strain evidence="11 12">DSM 105465</strain>
    </source>
</reference>
<evidence type="ECO:0000259" key="9">
    <source>
        <dbReference type="PROSITE" id="PS00623"/>
    </source>
</evidence>
<proteinExistence type="inferred from homology"/>
<keyword evidence="4 6" id="KW-0274">FAD</keyword>
<evidence type="ECO:0000256" key="4">
    <source>
        <dbReference type="ARBA" id="ARBA00022827"/>
    </source>
</evidence>
<dbReference type="PROSITE" id="PS00624">
    <property type="entry name" value="GMC_OXRED_2"/>
    <property type="match status" value="1"/>
</dbReference>
<dbReference type="Pfam" id="PF00732">
    <property type="entry name" value="GMC_oxred_N"/>
    <property type="match status" value="2"/>
</dbReference>
<dbReference type="PROSITE" id="PS00623">
    <property type="entry name" value="GMC_OXRED_1"/>
    <property type="match status" value="1"/>
</dbReference>
<dbReference type="InterPro" id="IPR007867">
    <property type="entry name" value="GMC_OxRtase_C"/>
</dbReference>
<dbReference type="Gene3D" id="3.50.50.60">
    <property type="entry name" value="FAD/NAD(P)-binding domain"/>
    <property type="match status" value="1"/>
</dbReference>
<feature type="binding site" evidence="6">
    <location>
        <begin position="540"/>
        <end position="541"/>
    </location>
    <ligand>
        <name>FAD</name>
        <dbReference type="ChEBI" id="CHEBI:57692"/>
    </ligand>
</feature>
<dbReference type="Gene3D" id="3.30.560.10">
    <property type="entry name" value="Glucose Oxidase, domain 3"/>
    <property type="match status" value="1"/>
</dbReference>
<dbReference type="InterPro" id="IPR012132">
    <property type="entry name" value="GMC_OxRdtase"/>
</dbReference>
<evidence type="ECO:0000256" key="1">
    <source>
        <dbReference type="ARBA" id="ARBA00001974"/>
    </source>
</evidence>
<dbReference type="GO" id="GO:0050660">
    <property type="term" value="F:flavin adenine dinucleotide binding"/>
    <property type="evidence" value="ECO:0007669"/>
    <property type="project" value="InterPro"/>
</dbReference>
<organism evidence="11 12">
    <name type="scientific">Dentipellis fragilis</name>
    <dbReference type="NCBI Taxonomy" id="205917"/>
    <lineage>
        <taxon>Eukaryota</taxon>
        <taxon>Fungi</taxon>
        <taxon>Dikarya</taxon>
        <taxon>Basidiomycota</taxon>
        <taxon>Agaricomycotina</taxon>
        <taxon>Agaricomycetes</taxon>
        <taxon>Russulales</taxon>
        <taxon>Hericiaceae</taxon>
        <taxon>Dentipellis</taxon>
    </lineage>
</organism>
<protein>
    <recommendedName>
        <fullName evidence="9 10">Glucose-methanol-choline oxidoreductase N-terminal domain-containing protein</fullName>
    </recommendedName>
</protein>
<keyword evidence="12" id="KW-1185">Reference proteome</keyword>
<comment type="caution">
    <text evidence="11">The sequence shown here is derived from an EMBL/GenBank/DDBJ whole genome shotgun (WGS) entry which is preliminary data.</text>
</comment>
<feature type="domain" description="Glucose-methanol-choline oxidoreductase N-terminal" evidence="9">
    <location>
        <begin position="116"/>
        <end position="139"/>
    </location>
</feature>
<feature type="binding site" evidence="6">
    <location>
        <position position="249"/>
    </location>
    <ligand>
        <name>FAD</name>
        <dbReference type="ChEBI" id="CHEBI:57692"/>
    </ligand>
</feature>
<feature type="chain" id="PRO_5021292953" description="Glucose-methanol-choline oxidoreductase N-terminal domain-containing protein" evidence="8">
    <location>
        <begin position="24"/>
        <end position="560"/>
    </location>
</feature>
<dbReference type="Pfam" id="PF05199">
    <property type="entry name" value="GMC_oxred_C"/>
    <property type="match status" value="1"/>
</dbReference>
<feature type="signal peptide" evidence="8">
    <location>
        <begin position="1"/>
        <end position="23"/>
    </location>
</feature>
<dbReference type="AlphaFoldDB" id="A0A4Y9Z6Y9"/>
<evidence type="ECO:0000256" key="6">
    <source>
        <dbReference type="PIRSR" id="PIRSR000137-2"/>
    </source>
</evidence>